<gene>
    <name evidence="7" type="ORF">LZG35_09405</name>
</gene>
<dbReference type="EMBL" id="JAJVKT010000009">
    <property type="protein sequence ID" value="MCE7508851.1"/>
    <property type="molecule type" value="Genomic_DNA"/>
</dbReference>
<keyword evidence="4" id="KW-0804">Transcription</keyword>
<dbReference type="GO" id="GO:0006352">
    <property type="term" value="P:DNA-templated transcription initiation"/>
    <property type="evidence" value="ECO:0007669"/>
    <property type="project" value="InterPro"/>
</dbReference>
<evidence type="ECO:0000313" key="8">
    <source>
        <dbReference type="Proteomes" id="UP001107961"/>
    </source>
</evidence>
<dbReference type="InterPro" id="IPR013249">
    <property type="entry name" value="RNA_pol_sigma70_r4_t2"/>
</dbReference>
<evidence type="ECO:0000256" key="4">
    <source>
        <dbReference type="ARBA" id="ARBA00023163"/>
    </source>
</evidence>
<dbReference type="Proteomes" id="UP001107961">
    <property type="component" value="Unassembled WGS sequence"/>
</dbReference>
<dbReference type="RefSeq" id="WP_022997001.1">
    <property type="nucleotide sequence ID" value="NZ_CP169221.1"/>
</dbReference>
<dbReference type="PANTHER" id="PTHR43133:SF63">
    <property type="entry name" value="RNA POLYMERASE SIGMA FACTOR FECI-RELATED"/>
    <property type="match status" value="1"/>
</dbReference>
<comment type="similarity">
    <text evidence="1">Belongs to the sigma-70 factor family. ECF subfamily.</text>
</comment>
<organism evidence="7 8">
    <name type="scientific">Alloalcanivorax xenomutans</name>
    <dbReference type="NCBI Taxonomy" id="1094342"/>
    <lineage>
        <taxon>Bacteria</taxon>
        <taxon>Pseudomonadati</taxon>
        <taxon>Pseudomonadota</taxon>
        <taxon>Gammaproteobacteria</taxon>
        <taxon>Oceanospirillales</taxon>
        <taxon>Alcanivoracaceae</taxon>
        <taxon>Alloalcanivorax</taxon>
    </lineage>
</organism>
<keyword evidence="3" id="KW-0731">Sigma factor</keyword>
<dbReference type="Pfam" id="PF04542">
    <property type="entry name" value="Sigma70_r2"/>
    <property type="match status" value="1"/>
</dbReference>
<dbReference type="GO" id="GO:0003677">
    <property type="term" value="F:DNA binding"/>
    <property type="evidence" value="ECO:0007669"/>
    <property type="project" value="InterPro"/>
</dbReference>
<dbReference type="AlphaFoldDB" id="A0A9Q3W565"/>
<proteinExistence type="inferred from homology"/>
<evidence type="ECO:0000256" key="3">
    <source>
        <dbReference type="ARBA" id="ARBA00023082"/>
    </source>
</evidence>
<name>A0A9Q3W565_9GAMM</name>
<dbReference type="InterPro" id="IPR013325">
    <property type="entry name" value="RNA_pol_sigma_r2"/>
</dbReference>
<sequence length="187" mass="21281">MTGTATNPQPLPPRSQGEIGALYEAHHGWLTHWLHRRLRCPQDAADLSHDTFLRLILGDQPLEALREPRAYLLVIASRLLINRHHRKQVEEEALRQVATLLETQDNRGPAEIAAARDLLVSVIKLLVDELPEKPRRAFLMARLEGLSYRQIGRRLSVSESSVKQYLARALAHCHARLYDSLDPPCRT</sequence>
<evidence type="ECO:0000256" key="1">
    <source>
        <dbReference type="ARBA" id="ARBA00010641"/>
    </source>
</evidence>
<dbReference type="SUPFAM" id="SSF88659">
    <property type="entry name" value="Sigma3 and sigma4 domains of RNA polymerase sigma factors"/>
    <property type="match status" value="1"/>
</dbReference>
<dbReference type="Gene3D" id="1.10.1740.10">
    <property type="match status" value="1"/>
</dbReference>
<feature type="domain" description="RNA polymerase sigma factor 70 region 4 type 2" evidence="6">
    <location>
        <begin position="124"/>
        <end position="173"/>
    </location>
</feature>
<accession>A0A9Q3W565</accession>
<feature type="domain" description="RNA polymerase sigma-70 region 2" evidence="5">
    <location>
        <begin position="22"/>
        <end position="88"/>
    </location>
</feature>
<reference evidence="7" key="1">
    <citation type="submission" date="2022-01" db="EMBL/GenBank/DDBJ databases">
        <authorList>
            <person name="Karlyshev A.V."/>
            <person name="Jaspars M."/>
        </authorList>
    </citation>
    <scope>NUCLEOTIDE SEQUENCE</scope>
    <source>
        <strain evidence="7">AGSA3-2</strain>
    </source>
</reference>
<dbReference type="SUPFAM" id="SSF88946">
    <property type="entry name" value="Sigma2 domain of RNA polymerase sigma factors"/>
    <property type="match status" value="1"/>
</dbReference>
<dbReference type="InterPro" id="IPR013324">
    <property type="entry name" value="RNA_pol_sigma_r3/r4-like"/>
</dbReference>
<dbReference type="InterPro" id="IPR039425">
    <property type="entry name" value="RNA_pol_sigma-70-like"/>
</dbReference>
<evidence type="ECO:0000259" key="5">
    <source>
        <dbReference type="Pfam" id="PF04542"/>
    </source>
</evidence>
<evidence type="ECO:0000313" key="7">
    <source>
        <dbReference type="EMBL" id="MCE7508851.1"/>
    </source>
</evidence>
<dbReference type="Pfam" id="PF08281">
    <property type="entry name" value="Sigma70_r4_2"/>
    <property type="match status" value="1"/>
</dbReference>
<dbReference type="InterPro" id="IPR036388">
    <property type="entry name" value="WH-like_DNA-bd_sf"/>
</dbReference>
<evidence type="ECO:0000256" key="2">
    <source>
        <dbReference type="ARBA" id="ARBA00023015"/>
    </source>
</evidence>
<dbReference type="Gene3D" id="1.10.10.10">
    <property type="entry name" value="Winged helix-like DNA-binding domain superfamily/Winged helix DNA-binding domain"/>
    <property type="match status" value="1"/>
</dbReference>
<keyword evidence="8" id="KW-1185">Reference proteome</keyword>
<keyword evidence="2" id="KW-0805">Transcription regulation</keyword>
<dbReference type="CDD" id="cd06171">
    <property type="entry name" value="Sigma70_r4"/>
    <property type="match status" value="1"/>
</dbReference>
<comment type="caution">
    <text evidence="7">The sequence shown here is derived from an EMBL/GenBank/DDBJ whole genome shotgun (WGS) entry which is preliminary data.</text>
</comment>
<evidence type="ECO:0000259" key="6">
    <source>
        <dbReference type="Pfam" id="PF08281"/>
    </source>
</evidence>
<protein>
    <submittedName>
        <fullName evidence="7">Sigma-70 family RNA polymerase sigma factor</fullName>
    </submittedName>
</protein>
<dbReference type="InterPro" id="IPR007627">
    <property type="entry name" value="RNA_pol_sigma70_r2"/>
</dbReference>
<dbReference type="GO" id="GO:0016987">
    <property type="term" value="F:sigma factor activity"/>
    <property type="evidence" value="ECO:0007669"/>
    <property type="project" value="UniProtKB-KW"/>
</dbReference>
<dbReference type="NCBIfam" id="TIGR02937">
    <property type="entry name" value="sigma70-ECF"/>
    <property type="match status" value="1"/>
</dbReference>
<dbReference type="PANTHER" id="PTHR43133">
    <property type="entry name" value="RNA POLYMERASE ECF-TYPE SIGMA FACTO"/>
    <property type="match status" value="1"/>
</dbReference>
<dbReference type="InterPro" id="IPR014284">
    <property type="entry name" value="RNA_pol_sigma-70_dom"/>
</dbReference>